<evidence type="ECO:0000259" key="1">
    <source>
        <dbReference type="PROSITE" id="PS50011"/>
    </source>
</evidence>
<dbReference type="GO" id="GO:0004672">
    <property type="term" value="F:protein kinase activity"/>
    <property type="evidence" value="ECO:0007669"/>
    <property type="project" value="InterPro"/>
</dbReference>
<gene>
    <name evidence="2" type="ORF">BOX15_Mlig018370g4</name>
</gene>
<dbReference type="PANTHER" id="PTHR11909">
    <property type="entry name" value="CASEIN KINASE-RELATED"/>
    <property type="match status" value="1"/>
</dbReference>
<dbReference type="Gene3D" id="1.10.510.10">
    <property type="entry name" value="Transferase(Phosphotransferase) domain 1"/>
    <property type="match status" value="1"/>
</dbReference>
<accession>A0A267FMY6</accession>
<keyword evidence="3" id="KW-1185">Reference proteome</keyword>
<reference evidence="2 3" key="1">
    <citation type="submission" date="2017-06" db="EMBL/GenBank/DDBJ databases">
        <title>A platform for efficient transgenesis in Macrostomum lignano, a flatworm model organism for stem cell research.</title>
        <authorList>
            <person name="Berezikov E."/>
        </authorList>
    </citation>
    <scope>NUCLEOTIDE SEQUENCE [LARGE SCALE GENOMIC DNA]</scope>
    <source>
        <strain evidence="2">DV1</strain>
        <tissue evidence="2">Whole organism</tissue>
    </source>
</reference>
<dbReference type="AlphaFoldDB" id="A0A267FMY6"/>
<evidence type="ECO:0000313" key="3">
    <source>
        <dbReference type="Proteomes" id="UP000215902"/>
    </source>
</evidence>
<dbReference type="PROSITE" id="PS50011">
    <property type="entry name" value="PROTEIN_KINASE_DOM"/>
    <property type="match status" value="1"/>
</dbReference>
<organism evidence="2 3">
    <name type="scientific">Macrostomum lignano</name>
    <dbReference type="NCBI Taxonomy" id="282301"/>
    <lineage>
        <taxon>Eukaryota</taxon>
        <taxon>Metazoa</taxon>
        <taxon>Spiralia</taxon>
        <taxon>Lophotrochozoa</taxon>
        <taxon>Platyhelminthes</taxon>
        <taxon>Rhabditophora</taxon>
        <taxon>Macrostomorpha</taxon>
        <taxon>Macrostomida</taxon>
        <taxon>Macrostomidae</taxon>
        <taxon>Macrostomum</taxon>
    </lineage>
</organism>
<dbReference type="InterPro" id="IPR011009">
    <property type="entry name" value="Kinase-like_dom_sf"/>
</dbReference>
<protein>
    <recommendedName>
        <fullName evidence="1">Protein kinase domain-containing protein</fullName>
    </recommendedName>
</protein>
<dbReference type="EMBL" id="NIVC01000899">
    <property type="protein sequence ID" value="PAA75170.1"/>
    <property type="molecule type" value="Genomic_DNA"/>
</dbReference>
<dbReference type="GO" id="GO:0005524">
    <property type="term" value="F:ATP binding"/>
    <property type="evidence" value="ECO:0007669"/>
    <property type="project" value="InterPro"/>
</dbReference>
<dbReference type="Proteomes" id="UP000215902">
    <property type="component" value="Unassembled WGS sequence"/>
</dbReference>
<evidence type="ECO:0000313" key="2">
    <source>
        <dbReference type="EMBL" id="PAA75170.1"/>
    </source>
</evidence>
<dbReference type="SUPFAM" id="SSF56112">
    <property type="entry name" value="Protein kinase-like (PK-like)"/>
    <property type="match status" value="1"/>
</dbReference>
<name>A0A267FMY6_9PLAT</name>
<proteinExistence type="predicted"/>
<dbReference type="Pfam" id="PF00069">
    <property type="entry name" value="Pkinase"/>
    <property type="match status" value="1"/>
</dbReference>
<dbReference type="OrthoDB" id="6139845at2759"/>
<feature type="domain" description="Protein kinase" evidence="1">
    <location>
        <begin position="1"/>
        <end position="202"/>
    </location>
</feature>
<dbReference type="STRING" id="282301.A0A267FMY6"/>
<sequence length="435" mass="49630">MSMELVGPSIDDIRYFYEPWFSEVGMRTFFNVRTAFMLADQILCRLLVLHRSGFVHHDIKPDNIALGNGRAMNVVYLLDFGFAKQVSNNRPPEWMGSRKFISIDTYSGAKTNYAQDIESWFYLVISFLYDDLPWTDDHLTDLLGDQADENARWNLVSQMKKTWWGDPSEATSLSETFKMIAGLHSKEIPDIKQIMEQLHKRTRDLRAVMRSQDDAQTLNFELANNQSALFKGYMSIRKVLLQIFKLPNIGDNAYLCDAEFRSLLETEKKRICPSLNGIRKTITGSGTMTTTDFGIKMGRQKSMRTTPRTCRASKINTAATVGLTLCARFWSWTEVAALSDRTKSVMYLTGRAACSDPRRLECDVLASRQCPSMPICQRHETMKATGQQSDKSLSSLLCFYLFILDHLLSLSSLVAMIKLHLLQFAFNMKGLLDDQ</sequence>
<comment type="caution">
    <text evidence="2">The sequence shown here is derived from an EMBL/GenBank/DDBJ whole genome shotgun (WGS) entry which is preliminary data.</text>
</comment>
<dbReference type="InterPro" id="IPR050235">
    <property type="entry name" value="CK1_Ser-Thr_kinase"/>
</dbReference>
<dbReference type="InterPro" id="IPR000719">
    <property type="entry name" value="Prot_kinase_dom"/>
</dbReference>